<keyword evidence="2" id="KW-0058">Aromatic hydrocarbons catabolism</keyword>
<accession>A0ABW3DJT8</accession>
<keyword evidence="4" id="KW-0520">NAD</keyword>
<evidence type="ECO:0000256" key="1">
    <source>
        <dbReference type="ARBA" id="ARBA00006484"/>
    </source>
</evidence>
<dbReference type="Gene3D" id="3.40.50.720">
    <property type="entry name" value="NAD(P)-binding Rossmann-like Domain"/>
    <property type="match status" value="1"/>
</dbReference>
<dbReference type="Proteomes" id="UP001597024">
    <property type="component" value="Unassembled WGS sequence"/>
</dbReference>
<dbReference type="PRINTS" id="PR00080">
    <property type="entry name" value="SDRFAMILY"/>
</dbReference>
<evidence type="ECO:0000313" key="7">
    <source>
        <dbReference type="Proteomes" id="UP001597024"/>
    </source>
</evidence>
<evidence type="ECO:0000256" key="5">
    <source>
        <dbReference type="RuleBase" id="RU000363"/>
    </source>
</evidence>
<name>A0ABW3DJT8_9ACTN</name>
<organism evidence="6 7">
    <name type="scientific">Streptosporangium algeriense</name>
    <dbReference type="NCBI Taxonomy" id="1682748"/>
    <lineage>
        <taxon>Bacteria</taxon>
        <taxon>Bacillati</taxon>
        <taxon>Actinomycetota</taxon>
        <taxon>Actinomycetes</taxon>
        <taxon>Streptosporangiales</taxon>
        <taxon>Streptosporangiaceae</taxon>
        <taxon>Streptosporangium</taxon>
    </lineage>
</organism>
<evidence type="ECO:0000256" key="3">
    <source>
        <dbReference type="ARBA" id="ARBA00023002"/>
    </source>
</evidence>
<sequence length="266" mass="27648">MGRLRSKVAIVTGGGGGIGRAVAKDFLDEGAAGVVIVDNLAERVEATAAELGDRCLGLVADVRSWEDNLRVVEETVSHFGALDVFVGNAGIFDHAVHVTELDGPALSRGFDEIMAVNVKGMLLGVKAAQDHLLKSRGSIVLTTSWAGFRSAGGGVLYTASKHAVTGLIRQLAYELAPKVRVNGVAPGVAPTRLRGVESLGQQPKDSLMDGTAEALPLKRVPECEDFAPIFTMLASGDANLITGFVVEADSGLAIRGVARVAGGEHL</sequence>
<dbReference type="InterPro" id="IPR002347">
    <property type="entry name" value="SDR_fam"/>
</dbReference>
<comment type="caution">
    <text evidence="6">The sequence shown here is derived from an EMBL/GenBank/DDBJ whole genome shotgun (WGS) entry which is preliminary data.</text>
</comment>
<comment type="similarity">
    <text evidence="1 5">Belongs to the short-chain dehydrogenases/reductases (SDR) family.</text>
</comment>
<gene>
    <name evidence="6" type="ORF">ACFQ08_02635</name>
</gene>
<protein>
    <submittedName>
        <fullName evidence="6">SDR family NAD(P)-dependent oxidoreductase</fullName>
    </submittedName>
</protein>
<evidence type="ECO:0000313" key="6">
    <source>
        <dbReference type="EMBL" id="MFD0883454.1"/>
    </source>
</evidence>
<dbReference type="InterPro" id="IPR020904">
    <property type="entry name" value="Sc_DH/Rdtase_CS"/>
</dbReference>
<proteinExistence type="inferred from homology"/>
<keyword evidence="7" id="KW-1185">Reference proteome</keyword>
<dbReference type="PANTHER" id="PTHR43943:SF17">
    <property type="entry name" value="3-PHENYLPROPIONATE-DIHYDRODIOL_CINNAMIC ACID-DIHYDRODIOL DEHYDROGENASE"/>
    <property type="match status" value="1"/>
</dbReference>
<evidence type="ECO:0000256" key="2">
    <source>
        <dbReference type="ARBA" id="ARBA00022797"/>
    </source>
</evidence>
<evidence type="ECO:0000256" key="4">
    <source>
        <dbReference type="ARBA" id="ARBA00023027"/>
    </source>
</evidence>
<dbReference type="PROSITE" id="PS00061">
    <property type="entry name" value="ADH_SHORT"/>
    <property type="match status" value="1"/>
</dbReference>
<dbReference type="InterPro" id="IPR036291">
    <property type="entry name" value="NAD(P)-bd_dom_sf"/>
</dbReference>
<dbReference type="SUPFAM" id="SSF51735">
    <property type="entry name" value="NAD(P)-binding Rossmann-fold domains"/>
    <property type="match status" value="1"/>
</dbReference>
<dbReference type="EMBL" id="JBHTHX010000039">
    <property type="protein sequence ID" value="MFD0883454.1"/>
    <property type="molecule type" value="Genomic_DNA"/>
</dbReference>
<dbReference type="PANTHER" id="PTHR43943">
    <property type="entry name" value="DEHYDROGENASE/REDUCTASE (SDR FAMILY) MEMBER 4"/>
    <property type="match status" value="1"/>
</dbReference>
<dbReference type="Pfam" id="PF00106">
    <property type="entry name" value="adh_short"/>
    <property type="match status" value="1"/>
</dbReference>
<keyword evidence="3" id="KW-0560">Oxidoreductase</keyword>
<dbReference type="PRINTS" id="PR00081">
    <property type="entry name" value="GDHRDH"/>
</dbReference>
<reference evidence="7" key="1">
    <citation type="journal article" date="2019" name="Int. J. Syst. Evol. Microbiol.">
        <title>The Global Catalogue of Microorganisms (GCM) 10K type strain sequencing project: providing services to taxonomists for standard genome sequencing and annotation.</title>
        <authorList>
            <consortium name="The Broad Institute Genomics Platform"/>
            <consortium name="The Broad Institute Genome Sequencing Center for Infectious Disease"/>
            <person name="Wu L."/>
            <person name="Ma J."/>
        </authorList>
    </citation>
    <scope>NUCLEOTIDE SEQUENCE [LARGE SCALE GENOMIC DNA]</scope>
    <source>
        <strain evidence="7">CCUG 62974</strain>
    </source>
</reference>